<comment type="caution">
    <text evidence="1">The sequence shown here is derived from an EMBL/GenBank/DDBJ whole genome shotgun (WGS) entry which is preliminary data.</text>
</comment>
<organism evidence="1 2">
    <name type="scientific">Babesia ovis</name>
    <dbReference type="NCBI Taxonomy" id="5869"/>
    <lineage>
        <taxon>Eukaryota</taxon>
        <taxon>Sar</taxon>
        <taxon>Alveolata</taxon>
        <taxon>Apicomplexa</taxon>
        <taxon>Aconoidasida</taxon>
        <taxon>Piroplasmida</taxon>
        <taxon>Babesiidae</taxon>
        <taxon>Babesia</taxon>
    </lineage>
</organism>
<reference evidence="1" key="1">
    <citation type="submission" date="2019-12" db="EMBL/GenBank/DDBJ databases">
        <title>Genome sequence of Babesia ovis.</title>
        <authorList>
            <person name="Yamagishi J."/>
            <person name="Sevinc F."/>
            <person name="Xuan X."/>
        </authorList>
    </citation>
    <scope>NUCLEOTIDE SEQUENCE</scope>
    <source>
        <strain evidence="1">Selcuk</strain>
    </source>
</reference>
<evidence type="ECO:0000313" key="1">
    <source>
        <dbReference type="EMBL" id="GFE54884.1"/>
    </source>
</evidence>
<dbReference type="AlphaFoldDB" id="A0A9W5WVH8"/>
<name>A0A9W5WVH8_BABOV</name>
<dbReference type="EMBL" id="BLIY01000017">
    <property type="protein sequence ID" value="GFE54884.1"/>
    <property type="molecule type" value="Genomic_DNA"/>
</dbReference>
<gene>
    <name evidence="1" type="ORF">BaOVIS_022880</name>
</gene>
<accession>A0A9W5WVH8</accession>
<protein>
    <submittedName>
        <fullName evidence="1">Uncharacterized protein</fullName>
    </submittedName>
</protein>
<dbReference type="OrthoDB" id="341684at2759"/>
<sequence length="256" mass="28681">MFFRRSTFSLEELKKAITQAYPGIEQRLRTTFIQHDIVGDDSMPYDIVETLLRHFFLECGLDEYMREVTNSHGHLDHTLIAPYLFGTSMQDVSDSNRERMVSCEEMTTMAIVWLKVFSDVYKRDEAGVSTMCGGGLWYGGSTAKHDGEVIHTVVSENPLELQSQTAELDASVTIDDNNYATYVNSPEDEEQLAQKNVENYIQTLVNEAAANRQKGVKCFVYSSEMTANGACISAGAAVPQRRERTQGRRKTAAGCC</sequence>
<dbReference type="Proteomes" id="UP001057455">
    <property type="component" value="Unassembled WGS sequence"/>
</dbReference>
<proteinExistence type="predicted"/>
<keyword evidence="2" id="KW-1185">Reference proteome</keyword>
<evidence type="ECO:0000313" key="2">
    <source>
        <dbReference type="Proteomes" id="UP001057455"/>
    </source>
</evidence>